<organism evidence="1 2">
    <name type="scientific">Portunus trituberculatus</name>
    <name type="common">Swimming crab</name>
    <name type="synonym">Neptunus trituberculatus</name>
    <dbReference type="NCBI Taxonomy" id="210409"/>
    <lineage>
        <taxon>Eukaryota</taxon>
        <taxon>Metazoa</taxon>
        <taxon>Ecdysozoa</taxon>
        <taxon>Arthropoda</taxon>
        <taxon>Crustacea</taxon>
        <taxon>Multicrustacea</taxon>
        <taxon>Malacostraca</taxon>
        <taxon>Eumalacostraca</taxon>
        <taxon>Eucarida</taxon>
        <taxon>Decapoda</taxon>
        <taxon>Pleocyemata</taxon>
        <taxon>Brachyura</taxon>
        <taxon>Eubrachyura</taxon>
        <taxon>Portunoidea</taxon>
        <taxon>Portunidae</taxon>
        <taxon>Portuninae</taxon>
        <taxon>Portunus</taxon>
    </lineage>
</organism>
<keyword evidence="2" id="KW-1185">Reference proteome</keyword>
<gene>
    <name evidence="1" type="ORF">E2C01_055003</name>
</gene>
<reference evidence="1 2" key="1">
    <citation type="submission" date="2019-05" db="EMBL/GenBank/DDBJ databases">
        <title>Another draft genome of Portunus trituberculatus and its Hox gene families provides insights of decapod evolution.</title>
        <authorList>
            <person name="Jeong J.-H."/>
            <person name="Song I."/>
            <person name="Kim S."/>
            <person name="Choi T."/>
            <person name="Kim D."/>
            <person name="Ryu S."/>
            <person name="Kim W."/>
        </authorList>
    </citation>
    <scope>NUCLEOTIDE SEQUENCE [LARGE SCALE GENOMIC DNA]</scope>
    <source>
        <tissue evidence="1">Muscle</tissue>
    </source>
</reference>
<protein>
    <submittedName>
        <fullName evidence="1">Uncharacterized protein</fullName>
    </submittedName>
</protein>
<evidence type="ECO:0000313" key="1">
    <source>
        <dbReference type="EMBL" id="MPC60942.1"/>
    </source>
</evidence>
<dbReference type="AlphaFoldDB" id="A0A5B7GQ31"/>
<sequence>MHANLNLPPTVDRITSTVIRLRSVCIPPRSHHATRRSLIMSVTQPPRLLTLQLSSSRKSAPPSVARLLSLLWRRMFLAPSRGC</sequence>
<dbReference type="Proteomes" id="UP000324222">
    <property type="component" value="Unassembled WGS sequence"/>
</dbReference>
<accession>A0A5B7GQ31</accession>
<comment type="caution">
    <text evidence="1">The sequence shown here is derived from an EMBL/GenBank/DDBJ whole genome shotgun (WGS) entry which is preliminary data.</text>
</comment>
<dbReference type="EMBL" id="VSRR010018058">
    <property type="protein sequence ID" value="MPC60942.1"/>
    <property type="molecule type" value="Genomic_DNA"/>
</dbReference>
<evidence type="ECO:0000313" key="2">
    <source>
        <dbReference type="Proteomes" id="UP000324222"/>
    </source>
</evidence>
<proteinExistence type="predicted"/>
<name>A0A5B7GQ31_PORTR</name>